<dbReference type="AlphaFoldDB" id="A0A1H4TWS6"/>
<evidence type="ECO:0000256" key="2">
    <source>
        <dbReference type="SAM" id="Phobius"/>
    </source>
</evidence>
<feature type="region of interest" description="Disordered" evidence="1">
    <location>
        <begin position="1"/>
        <end position="32"/>
    </location>
</feature>
<proteinExistence type="predicted"/>
<dbReference type="STRING" id="640635.SAMN04489806_3334"/>
<keyword evidence="2" id="KW-0472">Membrane</keyword>
<dbReference type="Proteomes" id="UP000199183">
    <property type="component" value="Unassembled WGS sequence"/>
</dbReference>
<evidence type="ECO:0000313" key="4">
    <source>
        <dbReference type="Proteomes" id="UP000199183"/>
    </source>
</evidence>
<keyword evidence="4" id="KW-1185">Reference proteome</keyword>
<gene>
    <name evidence="3" type="ORF">SAMN04489806_3334</name>
</gene>
<accession>A0A1H4TWS6</accession>
<evidence type="ECO:0000256" key="1">
    <source>
        <dbReference type="SAM" id="MobiDB-lite"/>
    </source>
</evidence>
<dbReference type="OrthoDB" id="4792842at2"/>
<dbReference type="EMBL" id="FNRY01000002">
    <property type="protein sequence ID" value="SEC60511.1"/>
    <property type="molecule type" value="Genomic_DNA"/>
</dbReference>
<dbReference type="RefSeq" id="WP_091187989.1">
    <property type="nucleotide sequence ID" value="NZ_FNRY01000002.1"/>
</dbReference>
<protein>
    <recommendedName>
        <fullName evidence="5">Cell division protein FtsL</fullName>
    </recommendedName>
</protein>
<organism evidence="3 4">
    <name type="scientific">Paramicrobacterium humi</name>
    <dbReference type="NCBI Taxonomy" id="640635"/>
    <lineage>
        <taxon>Bacteria</taxon>
        <taxon>Bacillati</taxon>
        <taxon>Actinomycetota</taxon>
        <taxon>Actinomycetes</taxon>
        <taxon>Micrococcales</taxon>
        <taxon>Microbacteriaceae</taxon>
        <taxon>Paramicrobacterium</taxon>
    </lineage>
</organism>
<reference evidence="3 4" key="1">
    <citation type="submission" date="2016-10" db="EMBL/GenBank/DDBJ databases">
        <authorList>
            <person name="de Groot N.N."/>
        </authorList>
    </citation>
    <scope>NUCLEOTIDE SEQUENCE [LARGE SCALE GENOMIC DNA]</scope>
    <source>
        <strain evidence="3 4">DSM 21799</strain>
    </source>
</reference>
<keyword evidence="2" id="KW-0812">Transmembrane</keyword>
<sequence length="193" mass="20209">MSTALATNARPLRSPQLPAPSRRPLRAVSPRTATRTRPRLAYAITTVAAVSAIVVAQLLLSVSLGQGAYELSSLKSEQRSLGLQQQSLNQQLQVLNSPQYVTTNAQDLGMVINQSPAYLTLSTGAVLGTPGPGGAATERPMQDNRVHNSLTGKFAPIGTDVESEDGATSGESTAQPKAPPVTFENGLPSPNTH</sequence>
<feature type="region of interest" description="Disordered" evidence="1">
    <location>
        <begin position="149"/>
        <end position="193"/>
    </location>
</feature>
<evidence type="ECO:0008006" key="5">
    <source>
        <dbReference type="Google" id="ProtNLM"/>
    </source>
</evidence>
<feature type="transmembrane region" description="Helical" evidence="2">
    <location>
        <begin position="40"/>
        <end position="60"/>
    </location>
</feature>
<keyword evidence="2" id="KW-1133">Transmembrane helix</keyword>
<name>A0A1H4TWS6_9MICO</name>
<evidence type="ECO:0000313" key="3">
    <source>
        <dbReference type="EMBL" id="SEC60511.1"/>
    </source>
</evidence>